<dbReference type="SUPFAM" id="SSF55729">
    <property type="entry name" value="Acyl-CoA N-acyltransferases (Nat)"/>
    <property type="match status" value="1"/>
</dbReference>
<dbReference type="OrthoDB" id="9790652at2"/>
<comment type="caution">
    <text evidence="2">The sequence shown here is derived from an EMBL/GenBank/DDBJ whole genome shotgun (WGS) entry which is preliminary data.</text>
</comment>
<dbReference type="PROSITE" id="PS51186">
    <property type="entry name" value="GNAT"/>
    <property type="match status" value="1"/>
</dbReference>
<dbReference type="STRING" id="1009370.ALO_05393"/>
<keyword evidence="3" id="KW-1185">Reference proteome</keyword>
<evidence type="ECO:0000259" key="1">
    <source>
        <dbReference type="PROSITE" id="PS51186"/>
    </source>
</evidence>
<feature type="domain" description="N-acetyltransferase" evidence="1">
    <location>
        <begin position="129"/>
        <end position="279"/>
    </location>
</feature>
<dbReference type="NCBIfam" id="TIGR03827">
    <property type="entry name" value="GNAT_ablB"/>
    <property type="match status" value="1"/>
</dbReference>
<protein>
    <submittedName>
        <fullName evidence="2">GCN5-related N-acetyltransferase</fullName>
    </submittedName>
</protein>
<proteinExistence type="predicted"/>
<gene>
    <name evidence="2" type="ORF">ALO_05393</name>
</gene>
<organism evidence="2 3">
    <name type="scientific">Acetonema longum DSM 6540</name>
    <dbReference type="NCBI Taxonomy" id="1009370"/>
    <lineage>
        <taxon>Bacteria</taxon>
        <taxon>Bacillati</taxon>
        <taxon>Bacillota</taxon>
        <taxon>Negativicutes</taxon>
        <taxon>Acetonemataceae</taxon>
        <taxon>Acetonema</taxon>
    </lineage>
</organism>
<sequence length="279" mass="31470">MNDAIVRAGNSQLQHGAYNDRIYLMKLAEDDYPGILDDLEKLALDQGYGKIVAKIPDWARSGFLQMGYQQEAAVPGLFNGVADGYFVSKFLSDSRAREKDPEGAAAVIHTASVRCREREDEVKMPERSFHCRICKDTDVSQMAQVYQTVFETYPFPVHDPEYIAKTMLHNFVYLGIWHDEKLVALSAIEIDLQSANGEMTDFATLPAYRGRGLSHFLLYQAEQVVGGKDIRTVYTIARATSFGMNITFAKRGYIYTGRLVNNTNISGSFESMNVWYKPL</sequence>
<dbReference type="AlphaFoldDB" id="F7NG92"/>
<dbReference type="Proteomes" id="UP000003240">
    <property type="component" value="Unassembled WGS sequence"/>
</dbReference>
<dbReference type="Pfam" id="PF00583">
    <property type="entry name" value="Acetyltransf_1"/>
    <property type="match status" value="1"/>
</dbReference>
<evidence type="ECO:0000313" key="2">
    <source>
        <dbReference type="EMBL" id="EGO65010.1"/>
    </source>
</evidence>
<reference evidence="2 3" key="1">
    <citation type="journal article" date="2011" name="EMBO J.">
        <title>Structural diversity of bacterial flagellar motors.</title>
        <authorList>
            <person name="Chen S."/>
            <person name="Beeby M."/>
            <person name="Murphy G.E."/>
            <person name="Leadbetter J.R."/>
            <person name="Hendrixson D.R."/>
            <person name="Briegel A."/>
            <person name="Li Z."/>
            <person name="Shi J."/>
            <person name="Tocheva E.I."/>
            <person name="Muller A."/>
            <person name="Dobro M.J."/>
            <person name="Jensen G.J."/>
        </authorList>
    </citation>
    <scope>NUCLEOTIDE SEQUENCE [LARGE SCALE GENOMIC DNA]</scope>
    <source>
        <strain evidence="2 3">DSM 6540</strain>
    </source>
</reference>
<dbReference type="InterPro" id="IPR022525">
    <property type="entry name" value="GNAT_AblB"/>
</dbReference>
<dbReference type="InterPro" id="IPR000182">
    <property type="entry name" value="GNAT_dom"/>
</dbReference>
<dbReference type="Gene3D" id="3.40.630.30">
    <property type="match status" value="1"/>
</dbReference>
<accession>F7NG92</accession>
<name>F7NG92_9FIRM</name>
<dbReference type="CDD" id="cd04301">
    <property type="entry name" value="NAT_SF"/>
    <property type="match status" value="1"/>
</dbReference>
<dbReference type="RefSeq" id="WP_004093561.1">
    <property type="nucleotide sequence ID" value="NZ_AFGF01000040.1"/>
</dbReference>
<dbReference type="EMBL" id="AFGF01000040">
    <property type="protein sequence ID" value="EGO65010.1"/>
    <property type="molecule type" value="Genomic_DNA"/>
</dbReference>
<dbReference type="eggNOG" id="COG0456">
    <property type="taxonomic scope" value="Bacteria"/>
</dbReference>
<evidence type="ECO:0000313" key="3">
    <source>
        <dbReference type="Proteomes" id="UP000003240"/>
    </source>
</evidence>
<keyword evidence="2" id="KW-0808">Transferase</keyword>
<dbReference type="InterPro" id="IPR016181">
    <property type="entry name" value="Acyl_CoA_acyltransferase"/>
</dbReference>
<dbReference type="GO" id="GO:0008080">
    <property type="term" value="F:N-acetyltransferase activity"/>
    <property type="evidence" value="ECO:0007669"/>
    <property type="project" value="InterPro"/>
</dbReference>